<organism evidence="4 5">
    <name type="scientific">Methanosarcina lacustris Z-7289</name>
    <dbReference type="NCBI Taxonomy" id="1434111"/>
    <lineage>
        <taxon>Archaea</taxon>
        <taxon>Methanobacteriati</taxon>
        <taxon>Methanobacteriota</taxon>
        <taxon>Stenosarchaea group</taxon>
        <taxon>Methanomicrobia</taxon>
        <taxon>Methanosarcinales</taxon>
        <taxon>Methanosarcinaceae</taxon>
        <taxon>Methanosarcina</taxon>
    </lineage>
</organism>
<reference evidence="4 5" key="1">
    <citation type="submission" date="2014-07" db="EMBL/GenBank/DDBJ databases">
        <title>Methanogenic archaea and the global carbon cycle.</title>
        <authorList>
            <person name="Henriksen J.R."/>
            <person name="Luke J."/>
            <person name="Reinhart S."/>
            <person name="Benedict M.N."/>
            <person name="Youngblut N.D."/>
            <person name="Metcalf M.E."/>
            <person name="Whitaker R.J."/>
            <person name="Metcalf W.W."/>
        </authorList>
    </citation>
    <scope>NUCLEOTIDE SEQUENCE [LARGE SCALE GENOMIC DNA]</scope>
    <source>
        <strain evidence="4 5">Z-7289</strain>
    </source>
</reference>
<dbReference type="PANTHER" id="PTHR43540:SF10">
    <property type="entry name" value="ISOCHORISMATASE"/>
    <property type="match status" value="1"/>
</dbReference>
<evidence type="ECO:0000313" key="5">
    <source>
        <dbReference type="Proteomes" id="UP000033072"/>
    </source>
</evidence>
<keyword evidence="5" id="KW-1185">Reference proteome</keyword>
<dbReference type="PATRIC" id="fig|1434111.4.peg.1862"/>
<dbReference type="GeneID" id="24806170"/>
<dbReference type="Pfam" id="PF00857">
    <property type="entry name" value="Isochorismatase"/>
    <property type="match status" value="1"/>
</dbReference>
<keyword evidence="1 4" id="KW-0378">Hydrolase</keyword>
<sequence length="193" mass="21565">MKALIIIDMTNDFVFEKYEYEGREYEGSLVAPLGRTIIDPIVKLVKKALSRGNTAVVRLPKDHYNAFTNPRLELELAELGIDEVFITGLVDEVCIYHNALGFLERGFRTNVVKGCTVPFEEKKGKKALEELKACGAKLVDAVPEDIGIILLLEDEHDENSEEIKSGSWPPHNMKGTPGALTVKPIRDVLESRK</sequence>
<dbReference type="InterPro" id="IPR050272">
    <property type="entry name" value="Isochorismatase-like_hydrls"/>
</dbReference>
<dbReference type="InterPro" id="IPR000868">
    <property type="entry name" value="Isochorismatase-like_dom"/>
</dbReference>
<dbReference type="SUPFAM" id="SSF52499">
    <property type="entry name" value="Isochorismatase-like hydrolases"/>
    <property type="match status" value="1"/>
</dbReference>
<dbReference type="GO" id="GO:0008936">
    <property type="term" value="F:nicotinamidase activity"/>
    <property type="evidence" value="ECO:0007669"/>
    <property type="project" value="UniProtKB-EC"/>
</dbReference>
<dbReference type="RefSeq" id="WP_048125723.1">
    <property type="nucleotide sequence ID" value="NZ_CP009515.1"/>
</dbReference>
<dbReference type="HOGENOM" id="CLU_1399737_0_0_2"/>
<protein>
    <submittedName>
        <fullName evidence="4">Nicotinamidase</fullName>
        <ecNumber evidence="4">3.5.1.19</ecNumber>
    </submittedName>
</protein>
<dbReference type="EMBL" id="CP009515">
    <property type="protein sequence ID" value="AKB74677.1"/>
    <property type="molecule type" value="Genomic_DNA"/>
</dbReference>
<evidence type="ECO:0000256" key="2">
    <source>
        <dbReference type="SAM" id="MobiDB-lite"/>
    </source>
</evidence>
<dbReference type="CDD" id="cd00431">
    <property type="entry name" value="cysteine_hydrolases"/>
    <property type="match status" value="1"/>
</dbReference>
<proteinExistence type="predicted"/>
<dbReference type="EC" id="3.5.1.19" evidence="4"/>
<gene>
    <name evidence="4" type="ORF">MSLAZ_1416</name>
</gene>
<dbReference type="Proteomes" id="UP000033072">
    <property type="component" value="Chromosome"/>
</dbReference>
<dbReference type="Gene3D" id="3.40.50.850">
    <property type="entry name" value="Isochorismatase-like"/>
    <property type="match status" value="2"/>
</dbReference>
<accession>A0A0E3S624</accession>
<dbReference type="STRING" id="1434111.MSLAZ_1416"/>
<feature type="region of interest" description="Disordered" evidence="2">
    <location>
        <begin position="157"/>
        <end position="179"/>
    </location>
</feature>
<dbReference type="AlphaFoldDB" id="A0A0E3S624"/>
<dbReference type="InterPro" id="IPR036380">
    <property type="entry name" value="Isochorismatase-like_sf"/>
</dbReference>
<evidence type="ECO:0000313" key="4">
    <source>
        <dbReference type="EMBL" id="AKB74677.1"/>
    </source>
</evidence>
<evidence type="ECO:0000259" key="3">
    <source>
        <dbReference type="Pfam" id="PF00857"/>
    </source>
</evidence>
<name>A0A0E3S624_9EURY</name>
<dbReference type="PANTHER" id="PTHR43540">
    <property type="entry name" value="PEROXYUREIDOACRYLATE/UREIDOACRYLATE AMIDOHYDROLASE-RELATED"/>
    <property type="match status" value="1"/>
</dbReference>
<dbReference type="OrthoDB" id="9194at2157"/>
<evidence type="ECO:0000256" key="1">
    <source>
        <dbReference type="ARBA" id="ARBA00022801"/>
    </source>
</evidence>
<dbReference type="KEGG" id="mls:MSLAZ_1416"/>
<feature type="domain" description="Isochorismatase-like" evidence="3">
    <location>
        <begin position="56"/>
        <end position="141"/>
    </location>
</feature>